<keyword evidence="2" id="KW-0378">Hydrolase</keyword>
<feature type="domain" description="Helicase ATP-binding" evidence="5">
    <location>
        <begin position="192"/>
        <end position="479"/>
    </location>
</feature>
<sequence>MPNSTDPALLPHPALAVALDGIWVADANGTHRLERAEAVRLLTGTPAIFVNAPVVAAKLGYGELNGFDLLELFAFARPAQFAVPTGAGLATAIGEQVADEGPKAADMLRRIAARLLAEMEANEYAARPGAWDTAQALSRSNWAWAPLVLKALGVQAKPERSLFTSLPKWEDTAAPQTPRTITLDRDDVARRLRRLTGPGAEERQGQRDFAAAVTRAFDPRQVEGAPNMVLAEAGTGIGKTLGYLAPASAWAEQAGGTVWLSTYTKALQRQLDAETARLYPDPALRRKKAVVRKGRENYLCLLNLEDAVQGSFSGRAGIYARLVERWARYTSGGDMIGGDLPGWLAGLFGRAAQTALTDRRGECVYAACPHYRRCFIERATRASADADLVIANHALVMVNAARGKSEGRGLTRIVFDEGHHLFDAADSTFALDLTGSEAIEMRRWIIGPEKKMKGRRRGLTARLGDLVAFEEAGSALLDDAVEAARCLPADGWLKRVGEGAPHGAIEVLLAEVRQAVLARSKPNEAGYGLETEIAELPPTLVEAAGTAMQALEQMAIPLRKLSARLVALLEEAPDWLDAPGRARVDGALSGMEWRMSILSGWIGLLARIGGPPDADFVDWMALDRHDGREFDMGLRRHWLDPTKPLAGVVLEPAHGVVVTSATLRGKVLDPGAPADADWQTSEMRTGANHLPLPAQRFQAESPFDYARNTRVVIVTDVQRGNIPALAGAYRCLIEAAGGGTLGLFTAISRLKAVHARIAGPLAAARLPLHAQHVDPIDAGTLVDMFRADPRASLLGTDALRDGVDVPGESLRLVILEGVPWARPTVLHAARRAAFGGKAYDDLITGGRLAQAFGRLIRRATDRGVFVLLGAAVPTRLTQVFPPGCDVIRTDLATAREIVAAQSGREVHSDVTKISGDADASARYPGLR</sequence>
<dbReference type="Pfam" id="PF13307">
    <property type="entry name" value="Helicase_C_2"/>
    <property type="match status" value="1"/>
</dbReference>
<dbReference type="InterPro" id="IPR045028">
    <property type="entry name" value="DinG/Rad3-like"/>
</dbReference>
<dbReference type="SMART" id="SM00491">
    <property type="entry name" value="HELICc2"/>
    <property type="match status" value="1"/>
</dbReference>
<keyword evidence="3" id="KW-0067">ATP-binding</keyword>
<dbReference type="EMBL" id="JAGSPA010000001">
    <property type="protein sequence ID" value="MBV7255667.1"/>
    <property type="molecule type" value="Genomic_DNA"/>
</dbReference>
<proteinExistence type="inferred from homology"/>
<evidence type="ECO:0000313" key="6">
    <source>
        <dbReference type="EMBL" id="MBV7255667.1"/>
    </source>
</evidence>
<dbReference type="GO" id="GO:0004386">
    <property type="term" value="F:helicase activity"/>
    <property type="evidence" value="ECO:0007669"/>
    <property type="project" value="UniProtKB-KW"/>
</dbReference>
<organism evidence="6 7">
    <name type="scientific">Pacificimonas pallii</name>
    <dbReference type="NCBI Taxonomy" id="2827236"/>
    <lineage>
        <taxon>Bacteria</taxon>
        <taxon>Pseudomonadati</taxon>
        <taxon>Pseudomonadota</taxon>
        <taxon>Alphaproteobacteria</taxon>
        <taxon>Sphingomonadales</taxon>
        <taxon>Sphingosinicellaceae</taxon>
        <taxon>Pacificimonas</taxon>
    </lineage>
</organism>
<dbReference type="InterPro" id="IPR006555">
    <property type="entry name" value="ATP-dep_Helicase_C"/>
</dbReference>
<reference evidence="6 7" key="1">
    <citation type="submission" date="2021-04" db="EMBL/GenBank/DDBJ databases">
        <authorList>
            <person name="Pira H."/>
            <person name="Risdian C."/>
            <person name="Wink J."/>
        </authorList>
    </citation>
    <scope>NUCLEOTIDE SEQUENCE [LARGE SCALE GENOMIC DNA]</scope>
    <source>
        <strain evidence="6 7">WHA3</strain>
    </source>
</reference>
<dbReference type="PANTHER" id="PTHR11472:SF34">
    <property type="entry name" value="REGULATOR OF TELOMERE ELONGATION HELICASE 1"/>
    <property type="match status" value="1"/>
</dbReference>
<comment type="caution">
    <text evidence="6">The sequence shown here is derived from an EMBL/GenBank/DDBJ whole genome shotgun (WGS) entry which is preliminary data.</text>
</comment>
<comment type="similarity">
    <text evidence="4">Belongs to the helicase family. DinG subfamily.</text>
</comment>
<keyword evidence="1" id="KW-0547">Nucleotide-binding</keyword>
<dbReference type="Proteomes" id="UP000722336">
    <property type="component" value="Unassembled WGS sequence"/>
</dbReference>
<dbReference type="PANTHER" id="PTHR11472">
    <property type="entry name" value="DNA REPAIR DEAD HELICASE RAD3/XP-D SUBFAMILY MEMBER"/>
    <property type="match status" value="1"/>
</dbReference>
<dbReference type="RefSeq" id="WP_218444021.1">
    <property type="nucleotide sequence ID" value="NZ_JAGSPA010000001.1"/>
</dbReference>
<dbReference type="PROSITE" id="PS51193">
    <property type="entry name" value="HELICASE_ATP_BIND_2"/>
    <property type="match status" value="1"/>
</dbReference>
<dbReference type="InterPro" id="IPR014013">
    <property type="entry name" value="Helic_SF1/SF2_ATP-bd_DinG/Rad3"/>
</dbReference>
<evidence type="ECO:0000256" key="4">
    <source>
        <dbReference type="ARBA" id="ARBA00038058"/>
    </source>
</evidence>
<keyword evidence="7" id="KW-1185">Reference proteome</keyword>
<evidence type="ECO:0000256" key="1">
    <source>
        <dbReference type="ARBA" id="ARBA00022741"/>
    </source>
</evidence>
<evidence type="ECO:0000313" key="7">
    <source>
        <dbReference type="Proteomes" id="UP000722336"/>
    </source>
</evidence>
<protein>
    <submittedName>
        <fullName evidence="6">ATP-dependent DNA helicase</fullName>
    </submittedName>
</protein>
<evidence type="ECO:0000256" key="2">
    <source>
        <dbReference type="ARBA" id="ARBA00022801"/>
    </source>
</evidence>
<keyword evidence="6" id="KW-0347">Helicase</keyword>
<accession>A0ABS6SB70</accession>
<evidence type="ECO:0000256" key="3">
    <source>
        <dbReference type="ARBA" id="ARBA00022840"/>
    </source>
</evidence>
<gene>
    <name evidence="6" type="ORF">KCG44_02575</name>
</gene>
<name>A0ABS6SB70_9SPHN</name>
<evidence type="ECO:0000259" key="5">
    <source>
        <dbReference type="PROSITE" id="PS51193"/>
    </source>
</evidence>